<dbReference type="Pfam" id="PF13920">
    <property type="entry name" value="zf-C3HC4_3"/>
    <property type="match status" value="1"/>
</dbReference>
<dbReference type="PANTHER" id="PTHR12109:SF3">
    <property type="entry name" value="RING FINGER PROTEIN 141"/>
    <property type="match status" value="1"/>
</dbReference>
<dbReference type="Gene3D" id="3.30.40.10">
    <property type="entry name" value="Zinc/RING finger domain, C3HC4 (zinc finger)"/>
    <property type="match status" value="1"/>
</dbReference>
<dbReference type="InterPro" id="IPR001841">
    <property type="entry name" value="Znf_RING"/>
</dbReference>
<evidence type="ECO:0000256" key="5">
    <source>
        <dbReference type="PROSITE-ProRule" id="PRU00175"/>
    </source>
</evidence>
<dbReference type="GeneID" id="129788786"/>
<proteinExistence type="predicted"/>
<accession>A0A7G3ARS9</accession>
<organism evidence="7">
    <name type="scientific">Lutzomyia longipalpis</name>
    <name type="common">Sand fly</name>
    <dbReference type="NCBI Taxonomy" id="7200"/>
    <lineage>
        <taxon>Eukaryota</taxon>
        <taxon>Metazoa</taxon>
        <taxon>Ecdysozoa</taxon>
        <taxon>Arthropoda</taxon>
        <taxon>Hexapoda</taxon>
        <taxon>Insecta</taxon>
        <taxon>Pterygota</taxon>
        <taxon>Neoptera</taxon>
        <taxon>Endopterygota</taxon>
        <taxon>Diptera</taxon>
        <taxon>Nematocera</taxon>
        <taxon>Psychodoidea</taxon>
        <taxon>Psychodidae</taxon>
        <taxon>Lutzomyia</taxon>
        <taxon>Lutzomyia</taxon>
    </lineage>
</organism>
<dbReference type="OrthoDB" id="1630758at2759"/>
<dbReference type="RefSeq" id="XP_055681097.1">
    <property type="nucleotide sequence ID" value="XM_055825122.1"/>
</dbReference>
<dbReference type="InterPro" id="IPR043400">
    <property type="entry name" value="RING-HC_RNF141"/>
</dbReference>
<dbReference type="EMBL" id="GITU01007898">
    <property type="protein sequence ID" value="MBC1176601.1"/>
    <property type="molecule type" value="Transcribed_RNA"/>
</dbReference>
<sequence length="240" mass="27216">MGQNTSIPDQLMHNKVVNNVHLEIVKHAKVLTEISQLSYDDFQECVRDLNELSRKCVDSQGNQLVFAVKRGTDSSVLWKATVQIACVKVEVQSRQIESYKLLNLKEFLTVFRTFQAHVETLITLEDREERMRTASMIMHEVETITHPEASSGGESANASSTDVTECCICLDRKPEVLLPCAHTYCCPCIEQWNVNNKFCPICQEELSSTDDTWVLSEIPPSQEVSEQICTELMKLSKESK</sequence>
<dbReference type="CDD" id="cd16545">
    <property type="entry name" value="RING-HC_RNF141"/>
    <property type="match status" value="1"/>
</dbReference>
<dbReference type="PANTHER" id="PTHR12109">
    <property type="entry name" value="RING FINGER PROTEIN 141-RELATED"/>
    <property type="match status" value="1"/>
</dbReference>
<evidence type="ECO:0000256" key="2">
    <source>
        <dbReference type="ARBA" id="ARBA00022723"/>
    </source>
</evidence>
<keyword evidence="3 5" id="KW-0863">Zinc-finger</keyword>
<dbReference type="SMART" id="SM00184">
    <property type="entry name" value="RING"/>
    <property type="match status" value="1"/>
</dbReference>
<reference evidence="7" key="1">
    <citation type="journal article" date="2020" name="BMC">
        <title>Leishmania infection induces a limited differential gene expression in the sand fly midgut.</title>
        <authorList>
            <person name="Coutinho-Abreu I.V."/>
            <person name="Serafim T.D."/>
            <person name="Meneses C."/>
            <person name="Kamhawi S."/>
            <person name="Oliveira F."/>
            <person name="Valenzuela J.G."/>
        </authorList>
    </citation>
    <scope>NUCLEOTIDE SEQUENCE</scope>
    <source>
        <strain evidence="7">Jacobina</strain>
        <tissue evidence="7">Midgut</tissue>
    </source>
</reference>
<dbReference type="VEuPathDB" id="VectorBase:LLONM1_008143"/>
<dbReference type="AlphaFoldDB" id="A0A7G3ARS9"/>
<dbReference type="GO" id="GO:0051865">
    <property type="term" value="P:protein autoubiquitination"/>
    <property type="evidence" value="ECO:0007669"/>
    <property type="project" value="TreeGrafter"/>
</dbReference>
<dbReference type="InterPro" id="IPR013083">
    <property type="entry name" value="Znf_RING/FYVE/PHD"/>
</dbReference>
<evidence type="ECO:0000256" key="4">
    <source>
        <dbReference type="ARBA" id="ARBA00022833"/>
    </source>
</evidence>
<evidence type="ECO:0000259" key="6">
    <source>
        <dbReference type="PROSITE" id="PS50089"/>
    </source>
</evidence>
<dbReference type="InterPro" id="IPR017907">
    <property type="entry name" value="Znf_RING_CS"/>
</dbReference>
<feature type="domain" description="RING-type" evidence="6">
    <location>
        <begin position="166"/>
        <end position="203"/>
    </location>
</feature>
<dbReference type="PROSITE" id="PS50089">
    <property type="entry name" value="ZF_RING_2"/>
    <property type="match status" value="1"/>
</dbReference>
<dbReference type="SUPFAM" id="SSF57850">
    <property type="entry name" value="RING/U-box"/>
    <property type="match status" value="1"/>
</dbReference>
<dbReference type="GO" id="GO:0004842">
    <property type="term" value="F:ubiquitin-protein transferase activity"/>
    <property type="evidence" value="ECO:0007669"/>
    <property type="project" value="TreeGrafter"/>
</dbReference>
<dbReference type="GO" id="GO:0008270">
    <property type="term" value="F:zinc ion binding"/>
    <property type="evidence" value="ECO:0007669"/>
    <property type="project" value="UniProtKB-KW"/>
</dbReference>
<dbReference type="PROSITE" id="PS00518">
    <property type="entry name" value="ZF_RING_1"/>
    <property type="match status" value="1"/>
</dbReference>
<keyword evidence="2" id="KW-0479">Metal-binding</keyword>
<evidence type="ECO:0000256" key="3">
    <source>
        <dbReference type="ARBA" id="ARBA00022771"/>
    </source>
</evidence>
<dbReference type="KEGG" id="lll:129788786"/>
<evidence type="ECO:0000256" key="1">
    <source>
        <dbReference type="ARBA" id="ARBA00022017"/>
    </source>
</evidence>
<evidence type="ECO:0000313" key="7">
    <source>
        <dbReference type="EMBL" id="MBC1176601.1"/>
    </source>
</evidence>
<protein>
    <recommendedName>
        <fullName evidence="1">RING finger protein 141</fullName>
    </recommendedName>
</protein>
<name>A0A7G3ARS9_LUTLO</name>
<dbReference type="InterPro" id="IPR047126">
    <property type="entry name" value="RNF141-like"/>
</dbReference>
<keyword evidence="4" id="KW-0862">Zinc</keyword>